<organism evidence="1 2">
    <name type="scientific">Pegethrix bostrychoides GSE-TBD4-15B</name>
    <dbReference type="NCBI Taxonomy" id="2839662"/>
    <lineage>
        <taxon>Bacteria</taxon>
        <taxon>Bacillati</taxon>
        <taxon>Cyanobacteriota</taxon>
        <taxon>Cyanophyceae</taxon>
        <taxon>Oculatellales</taxon>
        <taxon>Oculatellaceae</taxon>
        <taxon>Pegethrix</taxon>
    </lineage>
</organism>
<reference evidence="1" key="1">
    <citation type="submission" date="2021-05" db="EMBL/GenBank/DDBJ databases">
        <authorList>
            <person name="Pietrasiak N."/>
            <person name="Ward R."/>
            <person name="Stajich J.E."/>
            <person name="Kurbessoian T."/>
        </authorList>
    </citation>
    <scope>NUCLEOTIDE SEQUENCE</scope>
    <source>
        <strain evidence="1">GSE-TBD4-15B</strain>
    </source>
</reference>
<dbReference type="Proteomes" id="UP000707356">
    <property type="component" value="Unassembled WGS sequence"/>
</dbReference>
<comment type="caution">
    <text evidence="1">The sequence shown here is derived from an EMBL/GenBank/DDBJ whole genome shotgun (WGS) entry which is preliminary data.</text>
</comment>
<sequence length="71" mass="7541">MHSLCVLIFIIEVSLLARLPLSALYLGRFAQYLPSVCPIFAQHLPSVPGIDRAIFAGNGGVTADSEWAAAA</sequence>
<name>A0A951U3C1_9CYAN</name>
<protein>
    <submittedName>
        <fullName evidence="1">Uncharacterized protein</fullName>
    </submittedName>
</protein>
<proteinExistence type="predicted"/>
<dbReference type="EMBL" id="JAHHHV010000009">
    <property type="protein sequence ID" value="MBW4464236.1"/>
    <property type="molecule type" value="Genomic_DNA"/>
</dbReference>
<dbReference type="AlphaFoldDB" id="A0A951U3C1"/>
<reference evidence="1" key="2">
    <citation type="journal article" date="2022" name="Microbiol. Resour. Announc.">
        <title>Metagenome Sequencing to Explore Phylogenomics of Terrestrial Cyanobacteria.</title>
        <authorList>
            <person name="Ward R.D."/>
            <person name="Stajich J.E."/>
            <person name="Johansen J.R."/>
            <person name="Huntemann M."/>
            <person name="Clum A."/>
            <person name="Foster B."/>
            <person name="Foster B."/>
            <person name="Roux S."/>
            <person name="Palaniappan K."/>
            <person name="Varghese N."/>
            <person name="Mukherjee S."/>
            <person name="Reddy T.B.K."/>
            <person name="Daum C."/>
            <person name="Copeland A."/>
            <person name="Chen I.A."/>
            <person name="Ivanova N.N."/>
            <person name="Kyrpides N.C."/>
            <person name="Shapiro N."/>
            <person name="Eloe-Fadrosh E.A."/>
            <person name="Pietrasiak N."/>
        </authorList>
    </citation>
    <scope>NUCLEOTIDE SEQUENCE</scope>
    <source>
        <strain evidence="1">GSE-TBD4-15B</strain>
    </source>
</reference>
<evidence type="ECO:0000313" key="2">
    <source>
        <dbReference type="Proteomes" id="UP000707356"/>
    </source>
</evidence>
<evidence type="ECO:0000313" key="1">
    <source>
        <dbReference type="EMBL" id="MBW4464236.1"/>
    </source>
</evidence>
<gene>
    <name evidence="1" type="ORF">KME07_02195</name>
</gene>
<accession>A0A951U3C1</accession>